<dbReference type="SUPFAM" id="SSF51045">
    <property type="entry name" value="WW domain"/>
    <property type="match status" value="1"/>
</dbReference>
<dbReference type="InterPro" id="IPR001202">
    <property type="entry name" value="WW_dom"/>
</dbReference>
<feature type="compositionally biased region" description="Polar residues" evidence="1">
    <location>
        <begin position="275"/>
        <end position="292"/>
    </location>
</feature>
<feature type="compositionally biased region" description="Basic and acidic residues" evidence="1">
    <location>
        <begin position="263"/>
        <end position="274"/>
    </location>
</feature>
<gene>
    <name evidence="3" type="ORF">NQ317_019928</name>
</gene>
<name>A0ABQ9K594_9CUCU</name>
<dbReference type="Proteomes" id="UP001162164">
    <property type="component" value="Unassembled WGS sequence"/>
</dbReference>
<organism evidence="3 4">
    <name type="scientific">Molorchus minor</name>
    <dbReference type="NCBI Taxonomy" id="1323400"/>
    <lineage>
        <taxon>Eukaryota</taxon>
        <taxon>Metazoa</taxon>
        <taxon>Ecdysozoa</taxon>
        <taxon>Arthropoda</taxon>
        <taxon>Hexapoda</taxon>
        <taxon>Insecta</taxon>
        <taxon>Pterygota</taxon>
        <taxon>Neoptera</taxon>
        <taxon>Endopterygota</taxon>
        <taxon>Coleoptera</taxon>
        <taxon>Polyphaga</taxon>
        <taxon>Cucujiformia</taxon>
        <taxon>Chrysomeloidea</taxon>
        <taxon>Cerambycidae</taxon>
        <taxon>Lamiinae</taxon>
        <taxon>Monochamini</taxon>
        <taxon>Molorchus</taxon>
    </lineage>
</organism>
<proteinExistence type="predicted"/>
<sequence>MEEPQGLPSGWTCSVNSRGKHYFTNQHTGMTTTKDPRTPCRHLQGGINAKQDISSEYIQLQISPIPAFQMPAHMSPKRNPLQDLKPRMSPLSVKSPKVQESSLTLPTDTDEAVAKIFAMFPTVSENHIKLLLKKYMKAIFPEADETLILEFLQNNDNKIQMASDLLKEMGFTKKDTVKVAQQKMEAKQEEKKKEEDQKLAKQPSPQVKIKSAEEKMKMKAELQNKYIDVAEHLITIALESVNFNEARANQILQIMIQEDTQQDNEKNKEEKTQVEENGSVPSTSASLPISQSRQSLKVIEEHGGQVNHSTNLTSTKGPDPVNVKGTNKKLLLEDYINWQGRDMTMGKGPQNLAKGPNPNILSIRSYQPCGPNSQLRKGPKFGLAKGSIFSHIKTVIVGESHGE</sequence>
<feature type="region of interest" description="Disordered" evidence="1">
    <location>
        <begin position="182"/>
        <end position="210"/>
    </location>
</feature>
<feature type="domain" description="WW" evidence="2">
    <location>
        <begin position="5"/>
        <end position="38"/>
    </location>
</feature>
<evidence type="ECO:0000256" key="1">
    <source>
        <dbReference type="SAM" id="MobiDB-lite"/>
    </source>
</evidence>
<feature type="region of interest" description="Disordered" evidence="1">
    <location>
        <begin position="304"/>
        <end position="325"/>
    </location>
</feature>
<reference evidence="3" key="1">
    <citation type="journal article" date="2023" name="Insect Mol. Biol.">
        <title>Genome sequencing provides insights into the evolution of gene families encoding plant cell wall-degrading enzymes in longhorned beetles.</title>
        <authorList>
            <person name="Shin N.R."/>
            <person name="Okamura Y."/>
            <person name="Kirsch R."/>
            <person name="Pauchet Y."/>
        </authorList>
    </citation>
    <scope>NUCLEOTIDE SEQUENCE</scope>
    <source>
        <strain evidence="3">MMC_N1</strain>
    </source>
</reference>
<dbReference type="EMBL" id="JAPWTJ010000012">
    <property type="protein sequence ID" value="KAJ8985545.1"/>
    <property type="molecule type" value="Genomic_DNA"/>
</dbReference>
<evidence type="ECO:0000259" key="2">
    <source>
        <dbReference type="PROSITE" id="PS50020"/>
    </source>
</evidence>
<dbReference type="InterPro" id="IPR036020">
    <property type="entry name" value="WW_dom_sf"/>
</dbReference>
<feature type="compositionally biased region" description="Basic and acidic residues" evidence="1">
    <location>
        <begin position="184"/>
        <end position="199"/>
    </location>
</feature>
<feature type="region of interest" description="Disordered" evidence="1">
    <location>
        <begin position="260"/>
        <end position="292"/>
    </location>
</feature>
<keyword evidence="4" id="KW-1185">Reference proteome</keyword>
<feature type="compositionally biased region" description="Polar residues" evidence="1">
    <location>
        <begin position="306"/>
        <end position="316"/>
    </location>
</feature>
<evidence type="ECO:0000313" key="4">
    <source>
        <dbReference type="Proteomes" id="UP001162164"/>
    </source>
</evidence>
<evidence type="ECO:0000313" key="3">
    <source>
        <dbReference type="EMBL" id="KAJ8985545.1"/>
    </source>
</evidence>
<dbReference type="PROSITE" id="PS50020">
    <property type="entry name" value="WW_DOMAIN_2"/>
    <property type="match status" value="1"/>
</dbReference>
<comment type="caution">
    <text evidence="3">The sequence shown here is derived from an EMBL/GenBank/DDBJ whole genome shotgun (WGS) entry which is preliminary data.</text>
</comment>
<dbReference type="Gene3D" id="2.20.70.10">
    <property type="match status" value="1"/>
</dbReference>
<accession>A0ABQ9K594</accession>
<protein>
    <recommendedName>
        <fullName evidence="2">WW domain-containing protein</fullName>
    </recommendedName>
</protein>